<accession>A0A7R8UDB3</accession>
<protein>
    <recommendedName>
        <fullName evidence="2">DUF5641 domain-containing protein</fullName>
    </recommendedName>
</protein>
<name>A0A7R8UDB3_HERIL</name>
<evidence type="ECO:0000313" key="3">
    <source>
        <dbReference type="EMBL" id="CAD7078688.1"/>
    </source>
</evidence>
<feature type="compositionally biased region" description="Polar residues" evidence="1">
    <location>
        <begin position="54"/>
        <end position="67"/>
    </location>
</feature>
<organism evidence="3 4">
    <name type="scientific">Hermetia illucens</name>
    <name type="common">Black soldier fly</name>
    <dbReference type="NCBI Taxonomy" id="343691"/>
    <lineage>
        <taxon>Eukaryota</taxon>
        <taxon>Metazoa</taxon>
        <taxon>Ecdysozoa</taxon>
        <taxon>Arthropoda</taxon>
        <taxon>Hexapoda</taxon>
        <taxon>Insecta</taxon>
        <taxon>Pterygota</taxon>
        <taxon>Neoptera</taxon>
        <taxon>Endopterygota</taxon>
        <taxon>Diptera</taxon>
        <taxon>Brachycera</taxon>
        <taxon>Stratiomyomorpha</taxon>
        <taxon>Stratiomyidae</taxon>
        <taxon>Hermetiinae</taxon>
        <taxon>Hermetia</taxon>
    </lineage>
</organism>
<dbReference type="AlphaFoldDB" id="A0A7R8UDB3"/>
<sequence length="82" mass="9273">MVIIKEYNSPVRQWPLARIIRTYKGDDGKVRVTDVQTVTGVWKRPIHKLASLPTEDSFSGNEAQGVSESEEQAVPKKETDFI</sequence>
<evidence type="ECO:0000259" key="2">
    <source>
        <dbReference type="Pfam" id="PF18701"/>
    </source>
</evidence>
<evidence type="ECO:0000313" key="4">
    <source>
        <dbReference type="Proteomes" id="UP000594454"/>
    </source>
</evidence>
<reference evidence="3 4" key="1">
    <citation type="submission" date="2020-11" db="EMBL/GenBank/DDBJ databases">
        <authorList>
            <person name="Wallbank WR R."/>
            <person name="Pardo Diaz C."/>
            <person name="Kozak K."/>
            <person name="Martin S."/>
            <person name="Jiggins C."/>
            <person name="Moest M."/>
            <person name="Warren A I."/>
            <person name="Generalovic N T."/>
            <person name="Byers J.R.P. K."/>
            <person name="Montejo-Kovacevich G."/>
            <person name="Yen C E."/>
        </authorList>
    </citation>
    <scope>NUCLEOTIDE SEQUENCE [LARGE SCALE GENOMIC DNA]</scope>
</reference>
<feature type="region of interest" description="Disordered" evidence="1">
    <location>
        <begin position="53"/>
        <end position="82"/>
    </location>
</feature>
<dbReference type="EMBL" id="LR899009">
    <property type="protein sequence ID" value="CAD7078688.1"/>
    <property type="molecule type" value="Genomic_DNA"/>
</dbReference>
<proteinExistence type="predicted"/>
<evidence type="ECO:0000256" key="1">
    <source>
        <dbReference type="SAM" id="MobiDB-lite"/>
    </source>
</evidence>
<feature type="domain" description="DUF5641" evidence="2">
    <location>
        <begin position="1"/>
        <end position="52"/>
    </location>
</feature>
<keyword evidence="4" id="KW-1185">Reference proteome</keyword>
<feature type="compositionally biased region" description="Basic and acidic residues" evidence="1">
    <location>
        <begin position="73"/>
        <end position="82"/>
    </location>
</feature>
<gene>
    <name evidence="3" type="ORF">HERILL_LOCUS1943</name>
</gene>
<dbReference type="Proteomes" id="UP000594454">
    <property type="component" value="Chromosome 1"/>
</dbReference>
<dbReference type="InParanoid" id="A0A7R8UDB3"/>
<dbReference type="Pfam" id="PF18701">
    <property type="entry name" value="DUF5641"/>
    <property type="match status" value="1"/>
</dbReference>
<dbReference type="InterPro" id="IPR040676">
    <property type="entry name" value="DUF5641"/>
</dbReference>